<dbReference type="SUPFAM" id="SSF141868">
    <property type="entry name" value="EAL domain-like"/>
    <property type="match status" value="1"/>
</dbReference>
<dbReference type="InterPro" id="IPR035919">
    <property type="entry name" value="EAL_sf"/>
</dbReference>
<dbReference type="InterPro" id="IPR001633">
    <property type="entry name" value="EAL_dom"/>
</dbReference>
<proteinExistence type="predicted"/>
<accession>A0A5E7AV65</accession>
<protein>
    <recommendedName>
        <fullName evidence="1">EAL domain-containing protein</fullName>
    </recommendedName>
</protein>
<name>A0A5E7AV65_PSEFL</name>
<sequence>MIAICLFLVVAFSGSFMVSLQRAAHSIDLPLIAERVETEGELLVIREMGLYGEGQGEPVPWK</sequence>
<evidence type="ECO:0000313" key="2">
    <source>
        <dbReference type="EMBL" id="VVN83572.1"/>
    </source>
</evidence>
<feature type="domain" description="EAL" evidence="1">
    <location>
        <begin position="1"/>
        <end position="62"/>
    </location>
</feature>
<dbReference type="AlphaFoldDB" id="A0A5E7AV65"/>
<organism evidence="2 3">
    <name type="scientific">Pseudomonas fluorescens</name>
    <dbReference type="NCBI Taxonomy" id="294"/>
    <lineage>
        <taxon>Bacteria</taxon>
        <taxon>Pseudomonadati</taxon>
        <taxon>Pseudomonadota</taxon>
        <taxon>Gammaproteobacteria</taxon>
        <taxon>Pseudomonadales</taxon>
        <taxon>Pseudomonadaceae</taxon>
        <taxon>Pseudomonas</taxon>
    </lineage>
</organism>
<reference evidence="2 3" key="1">
    <citation type="submission" date="2019-09" db="EMBL/GenBank/DDBJ databases">
        <authorList>
            <person name="Chandra G."/>
            <person name="Truman W A."/>
        </authorList>
    </citation>
    <scope>NUCLEOTIDE SEQUENCE [LARGE SCALE GENOMIC DNA]</scope>
    <source>
        <strain evidence="2">PS691</strain>
    </source>
</reference>
<gene>
    <name evidence="2" type="ORF">PS691_01285</name>
</gene>
<dbReference type="EMBL" id="CABVHQ010000009">
    <property type="protein sequence ID" value="VVN83572.1"/>
    <property type="molecule type" value="Genomic_DNA"/>
</dbReference>
<evidence type="ECO:0000313" key="3">
    <source>
        <dbReference type="Proteomes" id="UP000337909"/>
    </source>
</evidence>
<dbReference type="Proteomes" id="UP000337909">
    <property type="component" value="Unassembled WGS sequence"/>
</dbReference>
<evidence type="ECO:0000259" key="1">
    <source>
        <dbReference type="PROSITE" id="PS50883"/>
    </source>
</evidence>
<dbReference type="PROSITE" id="PS50883">
    <property type="entry name" value="EAL"/>
    <property type="match status" value="1"/>
</dbReference>